<dbReference type="SUPFAM" id="SSF46785">
    <property type="entry name" value="Winged helix' DNA-binding domain"/>
    <property type="match status" value="1"/>
</dbReference>
<dbReference type="Pfam" id="PF13404">
    <property type="entry name" value="HTH_AsnC-type"/>
    <property type="match status" value="1"/>
</dbReference>
<dbReference type="OrthoDB" id="9809462at2"/>
<keyword evidence="1" id="KW-0805">Transcription regulation</keyword>
<dbReference type="InterPro" id="IPR036390">
    <property type="entry name" value="WH_DNA-bd_sf"/>
</dbReference>
<keyword evidence="2" id="KW-0238">DNA-binding</keyword>
<evidence type="ECO:0000256" key="2">
    <source>
        <dbReference type="ARBA" id="ARBA00023125"/>
    </source>
</evidence>
<dbReference type="PANTHER" id="PTHR30154">
    <property type="entry name" value="LEUCINE-RESPONSIVE REGULATORY PROTEIN"/>
    <property type="match status" value="1"/>
</dbReference>
<dbReference type="SUPFAM" id="SSF54909">
    <property type="entry name" value="Dimeric alpha+beta barrel"/>
    <property type="match status" value="1"/>
</dbReference>
<sequence>MDDLDRKLLSALAADSSTPTSQLARQAGVARSTVQARIERLKHSGVIAGYTIRLGETAERRRIRATVLLHIEPRSTAPLVQRLKTMPQVESCHSTTGRMDLVLQLVAESTGELDEALDRIGAIPGVRDTESLIHLSCKFDRRT</sequence>
<evidence type="ECO:0000256" key="1">
    <source>
        <dbReference type="ARBA" id="ARBA00023015"/>
    </source>
</evidence>
<evidence type="ECO:0000313" key="6">
    <source>
        <dbReference type="Proteomes" id="UP000199382"/>
    </source>
</evidence>
<dbReference type="PROSITE" id="PS50956">
    <property type="entry name" value="HTH_ASNC_2"/>
    <property type="match status" value="1"/>
</dbReference>
<dbReference type="Pfam" id="PF01037">
    <property type="entry name" value="AsnC_trans_reg"/>
    <property type="match status" value="1"/>
</dbReference>
<dbReference type="SMART" id="SM00344">
    <property type="entry name" value="HTH_ASNC"/>
    <property type="match status" value="1"/>
</dbReference>
<dbReference type="PRINTS" id="PR00033">
    <property type="entry name" value="HTHASNC"/>
</dbReference>
<dbReference type="RefSeq" id="WP_093155715.1">
    <property type="nucleotide sequence ID" value="NZ_FNEK01000020.1"/>
</dbReference>
<accession>A0A1G8V6N0</accession>
<gene>
    <name evidence="5" type="ORF">SAMN04488026_102095</name>
</gene>
<evidence type="ECO:0000259" key="4">
    <source>
        <dbReference type="PROSITE" id="PS50956"/>
    </source>
</evidence>
<dbReference type="InterPro" id="IPR036388">
    <property type="entry name" value="WH-like_DNA-bd_sf"/>
</dbReference>
<evidence type="ECO:0000256" key="3">
    <source>
        <dbReference type="ARBA" id="ARBA00023163"/>
    </source>
</evidence>
<dbReference type="PANTHER" id="PTHR30154:SF53">
    <property type="entry name" value="HTH-TYPE TRANSCRIPTIONAL REGULATOR LRPC"/>
    <property type="match status" value="1"/>
</dbReference>
<proteinExistence type="predicted"/>
<name>A0A1G8V6N0_9RHOB</name>
<dbReference type="EMBL" id="FNEK01000020">
    <property type="protein sequence ID" value="SDJ61752.1"/>
    <property type="molecule type" value="Genomic_DNA"/>
</dbReference>
<dbReference type="Gene3D" id="3.30.70.920">
    <property type="match status" value="1"/>
</dbReference>
<dbReference type="InterPro" id="IPR019887">
    <property type="entry name" value="Tscrpt_reg_AsnC/Lrp_C"/>
</dbReference>
<dbReference type="STRING" id="571298.SAMN04488026_102095"/>
<protein>
    <submittedName>
        <fullName evidence="5">Transcriptional regulator, AsnC family</fullName>
    </submittedName>
</protein>
<dbReference type="InterPro" id="IPR000485">
    <property type="entry name" value="AsnC-type_HTH_dom"/>
</dbReference>
<dbReference type="Proteomes" id="UP000199382">
    <property type="component" value="Unassembled WGS sequence"/>
</dbReference>
<dbReference type="GO" id="GO:0043565">
    <property type="term" value="F:sequence-specific DNA binding"/>
    <property type="evidence" value="ECO:0007669"/>
    <property type="project" value="InterPro"/>
</dbReference>
<dbReference type="AlphaFoldDB" id="A0A1G8V6N0"/>
<dbReference type="GO" id="GO:0043200">
    <property type="term" value="P:response to amino acid"/>
    <property type="evidence" value="ECO:0007669"/>
    <property type="project" value="TreeGrafter"/>
</dbReference>
<keyword evidence="3" id="KW-0804">Transcription</keyword>
<dbReference type="InterPro" id="IPR011008">
    <property type="entry name" value="Dimeric_a/b-barrel"/>
</dbReference>
<dbReference type="GO" id="GO:0005829">
    <property type="term" value="C:cytosol"/>
    <property type="evidence" value="ECO:0007669"/>
    <property type="project" value="TreeGrafter"/>
</dbReference>
<evidence type="ECO:0000313" key="5">
    <source>
        <dbReference type="EMBL" id="SDJ61752.1"/>
    </source>
</evidence>
<dbReference type="InterPro" id="IPR019888">
    <property type="entry name" value="Tscrpt_reg_AsnC-like"/>
</dbReference>
<dbReference type="Gene3D" id="1.10.10.10">
    <property type="entry name" value="Winged helix-like DNA-binding domain superfamily/Winged helix DNA-binding domain"/>
    <property type="match status" value="1"/>
</dbReference>
<reference evidence="5 6" key="1">
    <citation type="submission" date="2016-10" db="EMBL/GenBank/DDBJ databases">
        <authorList>
            <person name="de Groot N.N."/>
        </authorList>
    </citation>
    <scope>NUCLEOTIDE SEQUENCE [LARGE SCALE GENOMIC DNA]</scope>
    <source>
        <strain evidence="5 6">DSM 25294</strain>
    </source>
</reference>
<keyword evidence="6" id="KW-1185">Reference proteome</keyword>
<organism evidence="5 6">
    <name type="scientific">Aliiruegeria lutimaris</name>
    <dbReference type="NCBI Taxonomy" id="571298"/>
    <lineage>
        <taxon>Bacteria</taxon>
        <taxon>Pseudomonadati</taxon>
        <taxon>Pseudomonadota</taxon>
        <taxon>Alphaproteobacteria</taxon>
        <taxon>Rhodobacterales</taxon>
        <taxon>Roseobacteraceae</taxon>
        <taxon>Aliiruegeria</taxon>
    </lineage>
</organism>
<feature type="domain" description="HTH asnC-type" evidence="4">
    <location>
        <begin position="1"/>
        <end position="62"/>
    </location>
</feature>